<comment type="caution">
    <text evidence="2">The sequence shown here is derived from an EMBL/GenBank/DDBJ whole genome shotgun (WGS) entry which is preliminary data.</text>
</comment>
<name>A0ABS7KTU8_CLOSR</name>
<dbReference type="InterPro" id="IPR050135">
    <property type="entry name" value="dGTPase-like"/>
</dbReference>
<protein>
    <submittedName>
        <fullName evidence="2">HD domain-containing protein</fullName>
    </submittedName>
</protein>
<organism evidence="2 3">
    <name type="scientific">Clostridium sardiniense</name>
    <name type="common">Clostridium absonum</name>
    <dbReference type="NCBI Taxonomy" id="29369"/>
    <lineage>
        <taxon>Bacteria</taxon>
        <taxon>Bacillati</taxon>
        <taxon>Bacillota</taxon>
        <taxon>Clostridia</taxon>
        <taxon>Eubacteriales</taxon>
        <taxon>Clostridiaceae</taxon>
        <taxon>Clostridium</taxon>
    </lineage>
</organism>
<evidence type="ECO:0000313" key="2">
    <source>
        <dbReference type="EMBL" id="MBY0754238.1"/>
    </source>
</evidence>
<dbReference type="InterPro" id="IPR006674">
    <property type="entry name" value="HD_domain"/>
</dbReference>
<dbReference type="InterPro" id="IPR003607">
    <property type="entry name" value="HD/PDEase_dom"/>
</dbReference>
<dbReference type="RefSeq" id="WP_221858751.1">
    <property type="nucleotide sequence ID" value="NZ_JAIKTU010000002.1"/>
</dbReference>
<sequence length="325" mass="37809">MIIKDKIYGSIEIEPVLEELLNTKAVKRLKNVHQGGANYLVNPKCDVTRYEHSVGVMILIKIMGGSIEEQIAGLLHDISHTAFSHVIDFALECSNEDYHEKIFLEVIEKSDIPTVLKKYGFDYKDILLNEEKWTILERKAPDLCADRIDYTLRDMFADEKISKEEINKFINSLIIFDGEIVIDSLDTAIWFTELYYKEVIDYFMDPLNIYASDRLSKAIKLAIDSGEIKLKDMMKTDDEIIQKLEKSNIDEVRKLILSLHSGVKVIEDTKEWDIVIKNKIRLIDPKVYYKEKTFRASEKSYYIKNLNNKAYNRAKEGTYVKIIEN</sequence>
<accession>A0ABS7KTU8</accession>
<dbReference type="PANTHER" id="PTHR11373:SF41">
    <property type="entry name" value="METAL-DEPENDENT PHOSPHOHYDROLASE"/>
    <property type="match status" value="1"/>
</dbReference>
<feature type="domain" description="HD/PDEase" evidence="1">
    <location>
        <begin position="45"/>
        <end position="160"/>
    </location>
</feature>
<dbReference type="Gene3D" id="1.10.3210.10">
    <property type="entry name" value="Hypothetical protein af1432"/>
    <property type="match status" value="1"/>
</dbReference>
<dbReference type="CDD" id="cd00077">
    <property type="entry name" value="HDc"/>
    <property type="match status" value="1"/>
</dbReference>
<dbReference type="SUPFAM" id="SSF109604">
    <property type="entry name" value="HD-domain/PDEase-like"/>
    <property type="match status" value="1"/>
</dbReference>
<dbReference type="Proteomes" id="UP001299068">
    <property type="component" value="Unassembled WGS sequence"/>
</dbReference>
<dbReference type="SMART" id="SM00471">
    <property type="entry name" value="HDc"/>
    <property type="match status" value="1"/>
</dbReference>
<gene>
    <name evidence="2" type="ORF">K5V21_02100</name>
</gene>
<evidence type="ECO:0000313" key="3">
    <source>
        <dbReference type="Proteomes" id="UP001299068"/>
    </source>
</evidence>
<proteinExistence type="predicted"/>
<dbReference type="EMBL" id="JAIKTU010000002">
    <property type="protein sequence ID" value="MBY0754238.1"/>
    <property type="molecule type" value="Genomic_DNA"/>
</dbReference>
<dbReference type="Pfam" id="PF01966">
    <property type="entry name" value="HD"/>
    <property type="match status" value="1"/>
</dbReference>
<evidence type="ECO:0000259" key="1">
    <source>
        <dbReference type="SMART" id="SM00471"/>
    </source>
</evidence>
<reference evidence="2 3" key="1">
    <citation type="journal article" date="2021" name="Cell Host Microbe">
        <title>in vivo commensal control of Clostridioides difficile virulence.</title>
        <authorList>
            <person name="Girinathan B.P."/>
            <person name="Dibenedetto N."/>
            <person name="Worley J.N."/>
            <person name="Peltier J."/>
            <person name="Arrieta-Ortiz M.L."/>
            <person name="Rupa Christinal Immanuel S."/>
            <person name="Lavin R."/>
            <person name="Delaney M.L."/>
            <person name="Cummins C."/>
            <person name="Hoffmann M."/>
            <person name="Luo Y."/>
            <person name="Gonzalez-Escalona N."/>
            <person name="Allard M."/>
            <person name="Onderdonk A.B."/>
            <person name="Gerber G.K."/>
            <person name="Sonenshein A.L."/>
            <person name="Baliga N."/>
            <person name="Dupuy B."/>
            <person name="Bry L."/>
        </authorList>
    </citation>
    <scope>NUCLEOTIDE SEQUENCE [LARGE SCALE GENOMIC DNA]</scope>
    <source>
        <strain evidence="2 3">DSM 599</strain>
    </source>
</reference>
<keyword evidence="3" id="KW-1185">Reference proteome</keyword>
<dbReference type="PANTHER" id="PTHR11373">
    <property type="entry name" value="DEOXYNUCLEOSIDE TRIPHOSPHATE TRIPHOSPHOHYDROLASE"/>
    <property type="match status" value="1"/>
</dbReference>